<dbReference type="Proteomes" id="UP000529783">
    <property type="component" value="Unassembled WGS sequence"/>
</dbReference>
<dbReference type="InterPro" id="IPR010982">
    <property type="entry name" value="Lambda_DNA-bd_dom_sf"/>
</dbReference>
<proteinExistence type="predicted"/>
<comment type="caution">
    <text evidence="2">The sequence shown here is derived from an EMBL/GenBank/DDBJ whole genome shotgun (WGS) entry which is preliminary data.</text>
</comment>
<dbReference type="Pfam" id="PF13560">
    <property type="entry name" value="HTH_31"/>
    <property type="match status" value="1"/>
</dbReference>
<dbReference type="Pfam" id="PF19054">
    <property type="entry name" value="DUF5753"/>
    <property type="match status" value="1"/>
</dbReference>
<dbReference type="InterPro" id="IPR001387">
    <property type="entry name" value="Cro/C1-type_HTH"/>
</dbReference>
<dbReference type="AlphaFoldDB" id="A0A7Y9EHF6"/>
<protein>
    <submittedName>
        <fullName evidence="2">Transcriptional regulator with XRE-family HTH domain</fullName>
    </submittedName>
</protein>
<keyword evidence="3" id="KW-1185">Reference proteome</keyword>
<feature type="domain" description="HTH cro/C1-type" evidence="1">
    <location>
        <begin position="21"/>
        <end position="64"/>
    </location>
</feature>
<dbReference type="PROSITE" id="PS50943">
    <property type="entry name" value="HTH_CROC1"/>
    <property type="match status" value="1"/>
</dbReference>
<accession>A0A7Y9EHF6</accession>
<evidence type="ECO:0000313" key="3">
    <source>
        <dbReference type="Proteomes" id="UP000529783"/>
    </source>
</evidence>
<evidence type="ECO:0000259" key="1">
    <source>
        <dbReference type="PROSITE" id="PS50943"/>
    </source>
</evidence>
<sequence>MESHDSLDPRSSLWDLVAVQLRLLRLHHGWTCQQVGEVANASRSHVSNWEAGRRRPHQANLAPLDEAWRTAGLLTSLAEHAKDGHDRPRVGAFLQYERDATSIRNYTSDVVFGLLQSESYARALFRRGGVVEDVESAVKDRLQRQERLYEANPPHLWVILAQTVLWWQVGGPEVMSGQLSHLLRMMEFEHVSLRIFPVSAGWPGVSGSLSLMTTRDSEVAYLESGRMGRLVERPPEIREFGVSYDRIGALALPEDQSRTLIKHMLGLMK</sequence>
<dbReference type="GO" id="GO:0003677">
    <property type="term" value="F:DNA binding"/>
    <property type="evidence" value="ECO:0007669"/>
    <property type="project" value="InterPro"/>
</dbReference>
<gene>
    <name evidence="2" type="ORF">BJY14_003650</name>
</gene>
<organism evidence="2 3">
    <name type="scientific">Actinomadura luteofluorescens</name>
    <dbReference type="NCBI Taxonomy" id="46163"/>
    <lineage>
        <taxon>Bacteria</taxon>
        <taxon>Bacillati</taxon>
        <taxon>Actinomycetota</taxon>
        <taxon>Actinomycetes</taxon>
        <taxon>Streptosporangiales</taxon>
        <taxon>Thermomonosporaceae</taxon>
        <taxon>Actinomadura</taxon>
    </lineage>
</organism>
<name>A0A7Y9EHF6_9ACTN</name>
<dbReference type="EMBL" id="JACCBA010000001">
    <property type="protein sequence ID" value="NYD47667.1"/>
    <property type="molecule type" value="Genomic_DNA"/>
</dbReference>
<evidence type="ECO:0000313" key="2">
    <source>
        <dbReference type="EMBL" id="NYD47667.1"/>
    </source>
</evidence>
<dbReference type="SMART" id="SM00530">
    <property type="entry name" value="HTH_XRE"/>
    <property type="match status" value="1"/>
</dbReference>
<dbReference type="SUPFAM" id="SSF47413">
    <property type="entry name" value="lambda repressor-like DNA-binding domains"/>
    <property type="match status" value="1"/>
</dbReference>
<dbReference type="InterPro" id="IPR043917">
    <property type="entry name" value="DUF5753"/>
</dbReference>
<reference evidence="2 3" key="1">
    <citation type="submission" date="2020-07" db="EMBL/GenBank/DDBJ databases">
        <title>Sequencing the genomes of 1000 actinobacteria strains.</title>
        <authorList>
            <person name="Klenk H.-P."/>
        </authorList>
    </citation>
    <scope>NUCLEOTIDE SEQUENCE [LARGE SCALE GENOMIC DNA]</scope>
    <source>
        <strain evidence="2 3">DSM 40398</strain>
    </source>
</reference>
<dbReference type="RefSeq" id="WP_179844711.1">
    <property type="nucleotide sequence ID" value="NZ_JACCBA010000001.1"/>
</dbReference>
<dbReference type="CDD" id="cd00093">
    <property type="entry name" value="HTH_XRE"/>
    <property type="match status" value="1"/>
</dbReference>
<dbReference type="Gene3D" id="1.10.260.40">
    <property type="entry name" value="lambda repressor-like DNA-binding domains"/>
    <property type="match status" value="1"/>
</dbReference>